<reference evidence="2 3" key="1">
    <citation type="submission" date="2019-05" db="EMBL/GenBank/DDBJ databases">
        <title>Mikania micrantha, genome provides insights into the molecular mechanism of rapid growth.</title>
        <authorList>
            <person name="Liu B."/>
        </authorList>
    </citation>
    <scope>NUCLEOTIDE SEQUENCE [LARGE SCALE GENOMIC DNA]</scope>
    <source>
        <strain evidence="2">NLD-2019</strain>
        <tissue evidence="2">Leaf</tissue>
    </source>
</reference>
<dbReference type="AlphaFoldDB" id="A0A5N6PAA9"/>
<keyword evidence="3" id="KW-1185">Reference proteome</keyword>
<proteinExistence type="predicted"/>
<feature type="domain" description="DUF4216" evidence="1">
    <location>
        <begin position="43"/>
        <end position="116"/>
    </location>
</feature>
<dbReference type="InterPro" id="IPR025312">
    <property type="entry name" value="DUF4216"/>
</dbReference>
<protein>
    <recommendedName>
        <fullName evidence="1">DUF4216 domain-containing protein</fullName>
    </recommendedName>
</protein>
<dbReference type="Proteomes" id="UP000326396">
    <property type="component" value="Linkage Group LG13"/>
</dbReference>
<sequence length="181" mass="20946">MVHLEVSNDNLDTFVDDANYASCRDRRHVHSVINYYGKLNDIIELCYSGQIRVVLFKYDWVDINRGCKIDNGVTLVNFSYKAHTWVNLADDPYVMAAKVDKLFYVVDPKHKNYEVVGHVKVRDAFDMGSIDDQVGPYSNDFTFSMPNLHTIRDDVEDGIDITLKLEHILDFEENDDDTIIF</sequence>
<dbReference type="OrthoDB" id="1878503at2759"/>
<evidence type="ECO:0000313" key="3">
    <source>
        <dbReference type="Proteomes" id="UP000326396"/>
    </source>
</evidence>
<evidence type="ECO:0000313" key="2">
    <source>
        <dbReference type="EMBL" id="KAD6118993.1"/>
    </source>
</evidence>
<gene>
    <name evidence="2" type="ORF">E3N88_10264</name>
</gene>
<dbReference type="EMBL" id="SZYD01000005">
    <property type="protein sequence ID" value="KAD6118993.1"/>
    <property type="molecule type" value="Genomic_DNA"/>
</dbReference>
<name>A0A5N6PAA9_9ASTR</name>
<comment type="caution">
    <text evidence="2">The sequence shown here is derived from an EMBL/GenBank/DDBJ whole genome shotgun (WGS) entry which is preliminary data.</text>
</comment>
<evidence type="ECO:0000259" key="1">
    <source>
        <dbReference type="Pfam" id="PF13952"/>
    </source>
</evidence>
<dbReference type="Pfam" id="PF13952">
    <property type="entry name" value="DUF4216"/>
    <property type="match status" value="1"/>
</dbReference>
<dbReference type="PANTHER" id="PTHR48258">
    <property type="entry name" value="DUF4218 DOMAIN-CONTAINING PROTEIN-RELATED"/>
    <property type="match status" value="1"/>
</dbReference>
<organism evidence="2 3">
    <name type="scientific">Mikania micrantha</name>
    <name type="common">bitter vine</name>
    <dbReference type="NCBI Taxonomy" id="192012"/>
    <lineage>
        <taxon>Eukaryota</taxon>
        <taxon>Viridiplantae</taxon>
        <taxon>Streptophyta</taxon>
        <taxon>Embryophyta</taxon>
        <taxon>Tracheophyta</taxon>
        <taxon>Spermatophyta</taxon>
        <taxon>Magnoliopsida</taxon>
        <taxon>eudicotyledons</taxon>
        <taxon>Gunneridae</taxon>
        <taxon>Pentapetalae</taxon>
        <taxon>asterids</taxon>
        <taxon>campanulids</taxon>
        <taxon>Asterales</taxon>
        <taxon>Asteraceae</taxon>
        <taxon>Asteroideae</taxon>
        <taxon>Heliantheae alliance</taxon>
        <taxon>Eupatorieae</taxon>
        <taxon>Mikania</taxon>
    </lineage>
</organism>
<dbReference type="PANTHER" id="PTHR48258:SF15">
    <property type="entry name" value="OS02G0543900 PROTEIN"/>
    <property type="match status" value="1"/>
</dbReference>
<accession>A0A5N6PAA9</accession>